<dbReference type="InterPro" id="IPR016032">
    <property type="entry name" value="Sig_transdc_resp-reg_C-effctor"/>
</dbReference>
<dbReference type="Pfam" id="PF00072">
    <property type="entry name" value="Response_reg"/>
    <property type="match status" value="1"/>
</dbReference>
<evidence type="ECO:0000313" key="7">
    <source>
        <dbReference type="Proteomes" id="UP000050416"/>
    </source>
</evidence>
<proteinExistence type="predicted"/>
<dbReference type="SUPFAM" id="SSF52172">
    <property type="entry name" value="CheY-like"/>
    <property type="match status" value="1"/>
</dbReference>
<dbReference type="Pfam" id="PF00196">
    <property type="entry name" value="GerE"/>
    <property type="match status" value="1"/>
</dbReference>
<keyword evidence="2" id="KW-0238">DNA-binding</keyword>
<comment type="caution">
    <text evidence="3">Lacks conserved residue(s) required for the propagation of feature annotation.</text>
</comment>
<dbReference type="STRING" id="1305731.GCA_000934705_03556"/>
<dbReference type="PROSITE" id="PS50043">
    <property type="entry name" value="HTH_LUXR_2"/>
    <property type="match status" value="1"/>
</dbReference>
<dbReference type="SMART" id="SM00421">
    <property type="entry name" value="HTH_LUXR"/>
    <property type="match status" value="1"/>
</dbReference>
<dbReference type="AlphaFoldDB" id="A0A0P7Z5H9"/>
<organism evidence="6 7">
    <name type="scientific">Marinobacter excellens HL-55</name>
    <dbReference type="NCBI Taxonomy" id="1305731"/>
    <lineage>
        <taxon>Bacteria</taxon>
        <taxon>Pseudomonadati</taxon>
        <taxon>Pseudomonadota</taxon>
        <taxon>Gammaproteobacteria</taxon>
        <taxon>Pseudomonadales</taxon>
        <taxon>Marinobacteraceae</taxon>
        <taxon>Marinobacter</taxon>
    </lineage>
</organism>
<feature type="domain" description="HTH luxR-type" evidence="4">
    <location>
        <begin position="140"/>
        <end position="205"/>
    </location>
</feature>
<dbReference type="CDD" id="cd17535">
    <property type="entry name" value="REC_NarL-like"/>
    <property type="match status" value="1"/>
</dbReference>
<dbReference type="PRINTS" id="PR00038">
    <property type="entry name" value="HTHLUXR"/>
</dbReference>
<dbReference type="SMART" id="SM00448">
    <property type="entry name" value="REC"/>
    <property type="match status" value="1"/>
</dbReference>
<comment type="caution">
    <text evidence="6">The sequence shown here is derived from an EMBL/GenBank/DDBJ whole genome shotgun (WGS) entry which is preliminary data.</text>
</comment>
<feature type="domain" description="Response regulatory" evidence="5">
    <location>
        <begin position="2"/>
        <end position="118"/>
    </location>
</feature>
<name>A0A0P7Z5H9_9GAMM</name>
<dbReference type="PROSITE" id="PS50110">
    <property type="entry name" value="RESPONSE_REGULATORY"/>
    <property type="match status" value="1"/>
</dbReference>
<dbReference type="Proteomes" id="UP000050416">
    <property type="component" value="Unassembled WGS sequence"/>
</dbReference>
<dbReference type="PANTHER" id="PTHR43214">
    <property type="entry name" value="TWO-COMPONENT RESPONSE REGULATOR"/>
    <property type="match status" value="1"/>
</dbReference>
<gene>
    <name evidence="6" type="primary">uhpA</name>
    <name evidence="6" type="ORF">HLUCCX14_03845</name>
</gene>
<evidence type="ECO:0000259" key="5">
    <source>
        <dbReference type="PROSITE" id="PS50110"/>
    </source>
</evidence>
<evidence type="ECO:0000259" key="4">
    <source>
        <dbReference type="PROSITE" id="PS50043"/>
    </source>
</evidence>
<reference evidence="6 7" key="1">
    <citation type="submission" date="2015-09" db="EMBL/GenBank/DDBJ databases">
        <title>Identification and resolution of microdiversity through metagenomic sequencing of parallel consortia.</title>
        <authorList>
            <person name="Nelson W.C."/>
            <person name="Romine M.F."/>
            <person name="Lindemann S.R."/>
        </authorList>
    </citation>
    <scope>NUCLEOTIDE SEQUENCE [LARGE SCALE GENOMIC DNA]</scope>
    <source>
        <strain evidence="6">HL-55</strain>
    </source>
</reference>
<dbReference type="PANTHER" id="PTHR43214:SF43">
    <property type="entry name" value="TWO-COMPONENT RESPONSE REGULATOR"/>
    <property type="match status" value="1"/>
</dbReference>
<dbReference type="GO" id="GO:0006355">
    <property type="term" value="P:regulation of DNA-templated transcription"/>
    <property type="evidence" value="ECO:0007669"/>
    <property type="project" value="InterPro"/>
</dbReference>
<dbReference type="Gene3D" id="3.40.50.2300">
    <property type="match status" value="1"/>
</dbReference>
<dbReference type="GO" id="GO:0003677">
    <property type="term" value="F:DNA binding"/>
    <property type="evidence" value="ECO:0007669"/>
    <property type="project" value="UniProtKB-KW"/>
</dbReference>
<dbReference type="InterPro" id="IPR039420">
    <property type="entry name" value="WalR-like"/>
</dbReference>
<dbReference type="CDD" id="cd06170">
    <property type="entry name" value="LuxR_C_like"/>
    <property type="match status" value="1"/>
</dbReference>
<protein>
    <submittedName>
        <fullName evidence="6">Two-component system, NarL family, uhpT operon response regulator UhpA</fullName>
    </submittedName>
</protein>
<sequence>MRILLAEGQSITREGIACLLRTMLPGVIVDQADSGAEALSRYAEQTADIVVTELLLPDFSGLELCKRLKARWRRSAVLFASVIDDPALVRQALDAGALGYVSRNCRPSELIAAVRGVADHQLYLEHALATRLAFANQGIDDSRLGDVTQRELEIMILTARGSSPREVAQCLNISTKTVANHLAVLKGKLGINSSIELLHRAADAGLVNYGKVGKLSESASHLS</sequence>
<dbReference type="InterPro" id="IPR000792">
    <property type="entry name" value="Tscrpt_reg_LuxR_C"/>
</dbReference>
<dbReference type="PATRIC" id="fig|1305731.5.peg.2866"/>
<dbReference type="OrthoDB" id="9796655at2"/>
<dbReference type="EMBL" id="LJZQ01000004">
    <property type="protein sequence ID" value="KPQ29765.1"/>
    <property type="molecule type" value="Genomic_DNA"/>
</dbReference>
<dbReference type="InterPro" id="IPR011006">
    <property type="entry name" value="CheY-like_superfamily"/>
</dbReference>
<accession>A0A0P7Z5H9</accession>
<dbReference type="InterPro" id="IPR001789">
    <property type="entry name" value="Sig_transdc_resp-reg_receiver"/>
</dbReference>
<dbReference type="InterPro" id="IPR058245">
    <property type="entry name" value="NreC/VraR/RcsB-like_REC"/>
</dbReference>
<evidence type="ECO:0000313" key="6">
    <source>
        <dbReference type="EMBL" id="KPQ29765.1"/>
    </source>
</evidence>
<evidence type="ECO:0000256" key="2">
    <source>
        <dbReference type="ARBA" id="ARBA00023125"/>
    </source>
</evidence>
<dbReference type="GO" id="GO:0000160">
    <property type="term" value="P:phosphorelay signal transduction system"/>
    <property type="evidence" value="ECO:0007669"/>
    <property type="project" value="InterPro"/>
</dbReference>
<evidence type="ECO:0000256" key="1">
    <source>
        <dbReference type="ARBA" id="ARBA00022553"/>
    </source>
</evidence>
<keyword evidence="1" id="KW-0597">Phosphoprotein</keyword>
<evidence type="ECO:0000256" key="3">
    <source>
        <dbReference type="PROSITE-ProRule" id="PRU00169"/>
    </source>
</evidence>
<dbReference type="SUPFAM" id="SSF46894">
    <property type="entry name" value="C-terminal effector domain of the bipartite response regulators"/>
    <property type="match status" value="1"/>
</dbReference>